<dbReference type="GO" id="GO:0005524">
    <property type="term" value="F:ATP binding"/>
    <property type="evidence" value="ECO:0007669"/>
    <property type="project" value="UniProtKB-KW"/>
</dbReference>
<evidence type="ECO:0000313" key="9">
    <source>
        <dbReference type="EMBL" id="KAK3584246.1"/>
    </source>
</evidence>
<dbReference type="GO" id="GO:0070681">
    <property type="term" value="P:glutaminyl-tRNAGln biosynthesis via transamidation"/>
    <property type="evidence" value="ECO:0007669"/>
    <property type="project" value="UniProtKB-UniRule"/>
</dbReference>
<sequence>MVAETVPGGVKKKSIDFTVFIIFMKSEDIILSPIHVLDAQRKAGNIKTRDIVSAVMNRRRATEPVLNAYIHQIPDEVCLEQADCADDKLRRGEPVHILEGMPIGVKDIFNVIGTPLTCASKILTGYVSPYESTVTSRLKDAGYLMTGKLNMDEFAMGSSTENSAYGAVRNPWDTDRVPGGSSGGSAAAVAAGSCLAALGTDTGGSIRQPAMFTGTFGIKPTYGFCSRYGMSAFASSFDQAGPITKDVEDSAVILQQIGGFDERDSTSLNIGKPDLVSGLKQGIEGMRVGVIQNLDLSVCDEEIRQNFEQSVDLFRKNGCQIVSVNIEHIQHSIAVYYIIACSEASSNLGRYDGIRYGHRSPAAAKIGDVFRLSRDEGFGNEVKLRILLGTFALSSGYYDAYYSKAKKIQSMYRRQFQQIFSDIDILLTPVSPVRPFKLNEKMDDPLQMYLADVFTVIVNLAGIPAASVPSGFSAQKLPLGIQLMAGHLKEADLLRTAYWFEKQAALEYPPQKI</sequence>
<reference evidence="9" key="1">
    <citation type="journal article" date="2021" name="Genome Biol. Evol.">
        <title>A High-Quality Reference Genome for a Parasitic Bivalve with Doubly Uniparental Inheritance (Bivalvia: Unionida).</title>
        <authorList>
            <person name="Smith C.H."/>
        </authorList>
    </citation>
    <scope>NUCLEOTIDE SEQUENCE</scope>
    <source>
        <strain evidence="9">CHS0354</strain>
    </source>
</reference>
<evidence type="ECO:0000259" key="8">
    <source>
        <dbReference type="Pfam" id="PF01425"/>
    </source>
</evidence>
<evidence type="ECO:0000256" key="1">
    <source>
        <dbReference type="ARBA" id="ARBA00008069"/>
    </source>
</evidence>
<comment type="catalytic activity">
    <reaction evidence="6 7">
        <text>L-glutamyl-tRNA(Gln) + L-glutamine + ATP + H2O = L-glutaminyl-tRNA(Gln) + L-glutamate + ADP + phosphate + H(+)</text>
        <dbReference type="Rhea" id="RHEA:17521"/>
        <dbReference type="Rhea" id="RHEA-COMP:9681"/>
        <dbReference type="Rhea" id="RHEA-COMP:9684"/>
        <dbReference type="ChEBI" id="CHEBI:15377"/>
        <dbReference type="ChEBI" id="CHEBI:15378"/>
        <dbReference type="ChEBI" id="CHEBI:29985"/>
        <dbReference type="ChEBI" id="CHEBI:30616"/>
        <dbReference type="ChEBI" id="CHEBI:43474"/>
        <dbReference type="ChEBI" id="CHEBI:58359"/>
        <dbReference type="ChEBI" id="CHEBI:78520"/>
        <dbReference type="ChEBI" id="CHEBI:78521"/>
        <dbReference type="ChEBI" id="CHEBI:456216"/>
        <dbReference type="EC" id="6.3.5.7"/>
    </reaction>
</comment>
<dbReference type="GO" id="GO:0005739">
    <property type="term" value="C:mitochondrion"/>
    <property type="evidence" value="ECO:0007669"/>
    <property type="project" value="UniProtKB-SubCell"/>
</dbReference>
<evidence type="ECO:0000256" key="4">
    <source>
        <dbReference type="ARBA" id="ARBA00022840"/>
    </source>
</evidence>
<evidence type="ECO:0000256" key="5">
    <source>
        <dbReference type="ARBA" id="ARBA00022917"/>
    </source>
</evidence>
<accession>A0AAE0S2T0</accession>
<evidence type="ECO:0000256" key="7">
    <source>
        <dbReference type="HAMAP-Rule" id="MF_03150"/>
    </source>
</evidence>
<feature type="domain" description="Amidase" evidence="8">
    <location>
        <begin position="50"/>
        <end position="494"/>
    </location>
</feature>
<comment type="subcellular location">
    <subcellularLocation>
        <location evidence="7">Mitochondrion</location>
    </subcellularLocation>
</comment>
<comment type="caution">
    <text evidence="9">The sequence shown here is derived from an EMBL/GenBank/DDBJ whole genome shotgun (WGS) entry which is preliminary data.</text>
</comment>
<dbReference type="HAMAP" id="MF_00120">
    <property type="entry name" value="GatA"/>
    <property type="match status" value="1"/>
</dbReference>
<dbReference type="GO" id="GO:0050567">
    <property type="term" value="F:glutaminyl-tRNA synthase (glutamine-hydrolyzing) activity"/>
    <property type="evidence" value="ECO:0007669"/>
    <property type="project" value="UniProtKB-UniRule"/>
</dbReference>
<keyword evidence="10" id="KW-1185">Reference proteome</keyword>
<dbReference type="EMBL" id="JAEAOA010002069">
    <property type="protein sequence ID" value="KAK3584246.1"/>
    <property type="molecule type" value="Genomic_DNA"/>
</dbReference>
<keyword evidence="4 7" id="KW-0067">ATP-binding</keyword>
<dbReference type="Gene3D" id="3.90.1300.10">
    <property type="entry name" value="Amidase signature (AS) domain"/>
    <property type="match status" value="1"/>
</dbReference>
<proteinExistence type="inferred from homology"/>
<keyword evidence="7" id="KW-0496">Mitochondrion</keyword>
<comment type="similarity">
    <text evidence="1 7">Belongs to the amidase family. GatA subfamily.</text>
</comment>
<dbReference type="EC" id="6.3.5.7" evidence="7"/>
<dbReference type="AlphaFoldDB" id="A0AAE0S2T0"/>
<dbReference type="InterPro" id="IPR004412">
    <property type="entry name" value="GatA"/>
</dbReference>
<dbReference type="Pfam" id="PF01425">
    <property type="entry name" value="Amidase"/>
    <property type="match status" value="1"/>
</dbReference>
<feature type="active site" description="Acyl-ester intermediate" evidence="7">
    <location>
        <position position="205"/>
    </location>
</feature>
<feature type="active site" description="Charge relay system" evidence="7">
    <location>
        <position position="181"/>
    </location>
</feature>
<dbReference type="PANTHER" id="PTHR11895:SF151">
    <property type="entry name" value="GLUTAMYL-TRNA(GLN) AMIDOTRANSFERASE SUBUNIT A"/>
    <property type="match status" value="1"/>
</dbReference>
<name>A0AAE0S2T0_9BIVA</name>
<feature type="active site" description="Charge relay system" evidence="7">
    <location>
        <position position="106"/>
    </location>
</feature>
<gene>
    <name evidence="9" type="ORF">CHS0354_035327</name>
</gene>
<protein>
    <recommendedName>
        <fullName evidence="7">Glutamyl-tRNA(Gln) amidotransferase subunit A, mitochondrial</fullName>
        <shortName evidence="7">Glu-AdT subunit A</shortName>
        <ecNumber evidence="7">6.3.5.7</ecNumber>
    </recommendedName>
</protein>
<dbReference type="InterPro" id="IPR023631">
    <property type="entry name" value="Amidase_dom"/>
</dbReference>
<organism evidence="9 10">
    <name type="scientific">Potamilus streckersoni</name>
    <dbReference type="NCBI Taxonomy" id="2493646"/>
    <lineage>
        <taxon>Eukaryota</taxon>
        <taxon>Metazoa</taxon>
        <taxon>Spiralia</taxon>
        <taxon>Lophotrochozoa</taxon>
        <taxon>Mollusca</taxon>
        <taxon>Bivalvia</taxon>
        <taxon>Autobranchia</taxon>
        <taxon>Heteroconchia</taxon>
        <taxon>Palaeoheterodonta</taxon>
        <taxon>Unionida</taxon>
        <taxon>Unionoidea</taxon>
        <taxon>Unionidae</taxon>
        <taxon>Ambleminae</taxon>
        <taxon>Lampsilini</taxon>
        <taxon>Potamilus</taxon>
    </lineage>
</organism>
<dbReference type="SUPFAM" id="SSF75304">
    <property type="entry name" value="Amidase signature (AS) enzymes"/>
    <property type="match status" value="1"/>
</dbReference>
<dbReference type="Proteomes" id="UP001195483">
    <property type="component" value="Unassembled WGS sequence"/>
</dbReference>
<evidence type="ECO:0000256" key="6">
    <source>
        <dbReference type="ARBA" id="ARBA00047407"/>
    </source>
</evidence>
<dbReference type="NCBIfam" id="TIGR00132">
    <property type="entry name" value="gatA"/>
    <property type="match status" value="1"/>
</dbReference>
<keyword evidence="3 7" id="KW-0547">Nucleotide-binding</keyword>
<dbReference type="GO" id="GO:0030956">
    <property type="term" value="C:glutamyl-tRNA(Gln) amidotransferase complex"/>
    <property type="evidence" value="ECO:0007669"/>
    <property type="project" value="UniProtKB-UniRule"/>
</dbReference>
<dbReference type="PANTHER" id="PTHR11895">
    <property type="entry name" value="TRANSAMIDASE"/>
    <property type="match status" value="1"/>
</dbReference>
<reference evidence="9" key="3">
    <citation type="submission" date="2023-05" db="EMBL/GenBank/DDBJ databases">
        <authorList>
            <person name="Smith C.H."/>
        </authorList>
    </citation>
    <scope>NUCLEOTIDE SEQUENCE</scope>
    <source>
        <strain evidence="9">CHS0354</strain>
        <tissue evidence="9">Mantle</tissue>
    </source>
</reference>
<dbReference type="GO" id="GO:0032543">
    <property type="term" value="P:mitochondrial translation"/>
    <property type="evidence" value="ECO:0007669"/>
    <property type="project" value="UniProtKB-UniRule"/>
</dbReference>
<dbReference type="PROSITE" id="PS00571">
    <property type="entry name" value="AMIDASES"/>
    <property type="match status" value="1"/>
</dbReference>
<dbReference type="InterPro" id="IPR020556">
    <property type="entry name" value="Amidase_CS"/>
</dbReference>
<comment type="function">
    <text evidence="7">Allows the formation of correctly charged Gln-tRNA(Gln) through the transamidation of misacylated Glu-tRNA(Gln) in the mitochondria. The reaction takes place in the presence of glutamine and ATP through an activated gamma-phospho-Glu-tRNA(Gln).</text>
</comment>
<dbReference type="InterPro" id="IPR000120">
    <property type="entry name" value="Amidase"/>
</dbReference>
<evidence type="ECO:0000256" key="3">
    <source>
        <dbReference type="ARBA" id="ARBA00022741"/>
    </source>
</evidence>
<reference evidence="9" key="2">
    <citation type="journal article" date="2021" name="Genome Biol. Evol.">
        <title>Developing a high-quality reference genome for a parasitic bivalve with doubly uniparental inheritance (Bivalvia: Unionida).</title>
        <authorList>
            <person name="Smith C.H."/>
        </authorList>
    </citation>
    <scope>NUCLEOTIDE SEQUENCE</scope>
    <source>
        <strain evidence="9">CHS0354</strain>
        <tissue evidence="9">Mantle</tissue>
    </source>
</reference>
<keyword evidence="5 7" id="KW-0648">Protein biosynthesis</keyword>
<dbReference type="InterPro" id="IPR036928">
    <property type="entry name" value="AS_sf"/>
</dbReference>
<evidence type="ECO:0000313" key="10">
    <source>
        <dbReference type="Proteomes" id="UP001195483"/>
    </source>
</evidence>
<evidence type="ECO:0000256" key="2">
    <source>
        <dbReference type="ARBA" id="ARBA00022598"/>
    </source>
</evidence>
<keyword evidence="2 7" id="KW-0436">Ligase</keyword>
<comment type="subunit">
    <text evidence="7">Subunit of the heterotrimeric GatCAB amidotransferase (AdT) complex, composed of A, B and C subunits.</text>
</comment>